<evidence type="ECO:0000259" key="6">
    <source>
        <dbReference type="Pfam" id="PF00122"/>
    </source>
</evidence>
<dbReference type="PANTHER" id="PTHR42861">
    <property type="entry name" value="CALCIUM-TRANSPORTING ATPASE"/>
    <property type="match status" value="1"/>
</dbReference>
<dbReference type="Gene3D" id="1.20.1110.10">
    <property type="entry name" value="Calcium-transporting ATPase, transmembrane domain"/>
    <property type="match status" value="1"/>
</dbReference>
<accession>A0A401GUI1</accession>
<dbReference type="SUPFAM" id="SSF81653">
    <property type="entry name" value="Calcium ATPase, transduction domain A"/>
    <property type="match status" value="1"/>
</dbReference>
<dbReference type="SUPFAM" id="SSF81665">
    <property type="entry name" value="Calcium ATPase, transmembrane domain M"/>
    <property type="match status" value="1"/>
</dbReference>
<sequence length="505" mass="56073">MRKSSKYAQTKNAKVSTDLYDKEKVDLETIIVEDVFRLLQCDDNGSMTEEAQRRLELFNPNKLELEEQNVFLQHRLELFSPNKLESEEQNAFLQVLSKFHVEPVVLGSWRLPPWLPSHFQMVKVKRDCTWQEIESAGLVPGINVSIDQAALTGESLPQSKKTGHQCFLCSTCKQGEAEGVIILTSPNTFFGRTVLLVGQDDDTTRHLQKILAQIVSFCLVVIGIFLLTEIFCLYAGFSFQYHCGLNNILVLLIGGIAIAMPTVLSVTLAVSAQQLAKYKAIIICITVIEELATVTILFSDKMGTLTANKLTIDCETICTYSPVFAEDIILLSAYTSCMENQDAIDTCIIFAIGNPSRARAGIKLLDCKPFNPLNKCTEIMYQGVIKQAQTEKIEFRPEANVEELVSRGLHTLAVMYEELDSEDPEGEGNAFELIGLLSIFDPPCDDIKQTINNTIALDVCIKMVTGDQLTITKETGCHLSLGDHMYLTQVLKDGSAPGSKHALLD</sequence>
<evidence type="ECO:0000256" key="5">
    <source>
        <dbReference type="SAM" id="Phobius"/>
    </source>
</evidence>
<feature type="transmembrane region" description="Helical" evidence="5">
    <location>
        <begin position="248"/>
        <end position="268"/>
    </location>
</feature>
<evidence type="ECO:0000256" key="4">
    <source>
        <dbReference type="ARBA" id="ARBA00023136"/>
    </source>
</evidence>
<dbReference type="GeneID" id="38782773"/>
<dbReference type="InterPro" id="IPR023298">
    <property type="entry name" value="ATPase_P-typ_TM_dom_sf"/>
</dbReference>
<dbReference type="Pfam" id="PF00122">
    <property type="entry name" value="E1-E2_ATPase"/>
    <property type="match status" value="1"/>
</dbReference>
<keyword evidence="8" id="KW-1185">Reference proteome</keyword>
<protein>
    <submittedName>
        <fullName evidence="7">Plasma-membrane proton-e</fullName>
    </submittedName>
</protein>
<feature type="transmembrane region" description="Helical" evidence="5">
    <location>
        <begin position="214"/>
        <end position="236"/>
    </location>
</feature>
<proteinExistence type="predicted"/>
<comment type="caution">
    <text evidence="7">The sequence shown here is derived from an EMBL/GenBank/DDBJ whole genome shotgun (WGS) entry which is preliminary data.</text>
</comment>
<keyword evidence="4 5" id="KW-0472">Membrane</keyword>
<dbReference type="STRING" id="139825.A0A401GUI1"/>
<evidence type="ECO:0000256" key="3">
    <source>
        <dbReference type="ARBA" id="ARBA00022989"/>
    </source>
</evidence>
<evidence type="ECO:0000313" key="7">
    <source>
        <dbReference type="EMBL" id="GBE85856.1"/>
    </source>
</evidence>
<reference evidence="7 8" key="1">
    <citation type="journal article" date="2018" name="Sci. Rep.">
        <title>Genome sequence of the cauliflower mushroom Sparassis crispa (Hanabiratake) and its association with beneficial usage.</title>
        <authorList>
            <person name="Kiyama R."/>
            <person name="Furutani Y."/>
            <person name="Kawaguchi K."/>
            <person name="Nakanishi T."/>
        </authorList>
    </citation>
    <scope>NUCLEOTIDE SEQUENCE [LARGE SCALE GENOMIC DNA]</scope>
</reference>
<dbReference type="EMBL" id="BFAD01000008">
    <property type="protein sequence ID" value="GBE85856.1"/>
    <property type="molecule type" value="Genomic_DNA"/>
</dbReference>
<dbReference type="InParanoid" id="A0A401GUI1"/>
<dbReference type="Gene3D" id="3.40.50.1000">
    <property type="entry name" value="HAD superfamily/HAD-like"/>
    <property type="match status" value="1"/>
</dbReference>
<dbReference type="Gene3D" id="2.70.150.10">
    <property type="entry name" value="Calcium-transporting ATPase, cytoplasmic transduction domain A"/>
    <property type="match status" value="1"/>
</dbReference>
<evidence type="ECO:0000256" key="1">
    <source>
        <dbReference type="ARBA" id="ARBA00004141"/>
    </source>
</evidence>
<dbReference type="AlphaFoldDB" id="A0A401GUI1"/>
<dbReference type="RefSeq" id="XP_027616769.1">
    <property type="nucleotide sequence ID" value="XM_027760968.1"/>
</dbReference>
<dbReference type="InterPro" id="IPR023299">
    <property type="entry name" value="ATPase_P-typ_cyto_dom_N"/>
</dbReference>
<dbReference type="InterPro" id="IPR023214">
    <property type="entry name" value="HAD_sf"/>
</dbReference>
<dbReference type="Proteomes" id="UP000287166">
    <property type="component" value="Unassembled WGS sequence"/>
</dbReference>
<dbReference type="OrthoDB" id="3041278at2759"/>
<feature type="domain" description="P-type ATPase A" evidence="6">
    <location>
        <begin position="145"/>
        <end position="197"/>
    </location>
</feature>
<comment type="subcellular location">
    <subcellularLocation>
        <location evidence="1">Membrane</location>
        <topology evidence="1">Multi-pass membrane protein</topology>
    </subcellularLocation>
</comment>
<name>A0A401GUI1_9APHY</name>
<feature type="transmembrane region" description="Helical" evidence="5">
    <location>
        <begin position="280"/>
        <end position="299"/>
    </location>
</feature>
<dbReference type="PRINTS" id="PR00119">
    <property type="entry name" value="CATATPASE"/>
</dbReference>
<evidence type="ECO:0000313" key="8">
    <source>
        <dbReference type="Proteomes" id="UP000287166"/>
    </source>
</evidence>
<organism evidence="7 8">
    <name type="scientific">Sparassis crispa</name>
    <dbReference type="NCBI Taxonomy" id="139825"/>
    <lineage>
        <taxon>Eukaryota</taxon>
        <taxon>Fungi</taxon>
        <taxon>Dikarya</taxon>
        <taxon>Basidiomycota</taxon>
        <taxon>Agaricomycotina</taxon>
        <taxon>Agaricomycetes</taxon>
        <taxon>Polyporales</taxon>
        <taxon>Sparassidaceae</taxon>
        <taxon>Sparassis</taxon>
    </lineage>
</organism>
<dbReference type="GO" id="GO:0000166">
    <property type="term" value="F:nucleotide binding"/>
    <property type="evidence" value="ECO:0007669"/>
    <property type="project" value="InterPro"/>
</dbReference>
<dbReference type="InterPro" id="IPR059000">
    <property type="entry name" value="ATPase_P-type_domA"/>
</dbReference>
<evidence type="ECO:0000256" key="2">
    <source>
        <dbReference type="ARBA" id="ARBA00022692"/>
    </source>
</evidence>
<dbReference type="InterPro" id="IPR008250">
    <property type="entry name" value="ATPase_P-typ_transduc_dom_A_sf"/>
</dbReference>
<dbReference type="GO" id="GO:0016020">
    <property type="term" value="C:membrane"/>
    <property type="evidence" value="ECO:0007669"/>
    <property type="project" value="UniProtKB-SubCell"/>
</dbReference>
<dbReference type="Gene3D" id="3.40.1110.10">
    <property type="entry name" value="Calcium-transporting ATPase, cytoplasmic domain N"/>
    <property type="match status" value="1"/>
</dbReference>
<dbReference type="InterPro" id="IPR036412">
    <property type="entry name" value="HAD-like_sf"/>
</dbReference>
<gene>
    <name evidence="7" type="ORF">SCP_0803780</name>
</gene>
<dbReference type="SUPFAM" id="SSF56784">
    <property type="entry name" value="HAD-like"/>
    <property type="match status" value="1"/>
</dbReference>
<keyword evidence="2 5" id="KW-0812">Transmembrane</keyword>
<keyword evidence="3 5" id="KW-1133">Transmembrane helix</keyword>